<reference evidence="3" key="1">
    <citation type="submission" date="2022-11" db="EMBL/GenBank/DDBJ databases">
        <title>Centuries of genome instability and evolution in soft-shell clam transmissible cancer (bioRxiv).</title>
        <authorList>
            <person name="Hart S.F.M."/>
            <person name="Yonemitsu M.A."/>
            <person name="Giersch R.M."/>
            <person name="Beal B.F."/>
            <person name="Arriagada G."/>
            <person name="Davis B.W."/>
            <person name="Ostrander E.A."/>
            <person name="Goff S.P."/>
            <person name="Metzger M.J."/>
        </authorList>
    </citation>
    <scope>NUCLEOTIDE SEQUENCE</scope>
    <source>
        <strain evidence="3">MELC-2E11</strain>
        <tissue evidence="3">Siphon/mantle</tissue>
    </source>
</reference>
<dbReference type="InterPro" id="IPR045851">
    <property type="entry name" value="AMP-bd_C_sf"/>
</dbReference>
<organism evidence="3 4">
    <name type="scientific">Mya arenaria</name>
    <name type="common">Soft-shell clam</name>
    <dbReference type="NCBI Taxonomy" id="6604"/>
    <lineage>
        <taxon>Eukaryota</taxon>
        <taxon>Metazoa</taxon>
        <taxon>Spiralia</taxon>
        <taxon>Lophotrochozoa</taxon>
        <taxon>Mollusca</taxon>
        <taxon>Bivalvia</taxon>
        <taxon>Autobranchia</taxon>
        <taxon>Heteroconchia</taxon>
        <taxon>Euheterodonta</taxon>
        <taxon>Imparidentia</taxon>
        <taxon>Neoheterodontei</taxon>
        <taxon>Myida</taxon>
        <taxon>Myoidea</taxon>
        <taxon>Myidae</taxon>
        <taxon>Mya</taxon>
    </lineage>
</organism>
<evidence type="ECO:0000256" key="1">
    <source>
        <dbReference type="ARBA" id="ARBA00013275"/>
    </source>
</evidence>
<dbReference type="PANTHER" id="PTHR43347:SF3">
    <property type="entry name" value="ACYL-COA SYNTHETASE SHORT-CHAIN FAMILY MEMBER 3, MITOCHONDRIAL"/>
    <property type="match status" value="1"/>
</dbReference>
<accession>A0ABY7E230</accession>
<dbReference type="EC" id="6.2.1.1" evidence="1"/>
<dbReference type="PANTHER" id="PTHR43347">
    <property type="entry name" value="ACYL-COA SYNTHETASE"/>
    <property type="match status" value="1"/>
</dbReference>
<dbReference type="EMBL" id="CP111015">
    <property type="protein sequence ID" value="WAR03010.1"/>
    <property type="molecule type" value="Genomic_DNA"/>
</dbReference>
<dbReference type="Proteomes" id="UP001164746">
    <property type="component" value="Chromosome 4"/>
</dbReference>
<feature type="domain" description="AMP-binding enzyme C-terminal" evidence="2">
    <location>
        <begin position="11"/>
        <end position="47"/>
    </location>
</feature>
<sequence length="97" mass="10547">MFQTGMHVSDDEIKADIIRHVRDSIGPVASFKLAILVPKLPKTRSGKIARNTIASMAAGKAFQIPPAIEDASVYEEIRNQLEKAGFTTGKPEIVPTD</sequence>
<proteinExistence type="predicted"/>
<dbReference type="Pfam" id="PF13193">
    <property type="entry name" value="AMP-binding_C"/>
    <property type="match status" value="1"/>
</dbReference>
<gene>
    <name evidence="3" type="ORF">MAR_009568</name>
</gene>
<name>A0ABY7E230_MYAAR</name>
<evidence type="ECO:0000313" key="4">
    <source>
        <dbReference type="Proteomes" id="UP001164746"/>
    </source>
</evidence>
<dbReference type="Gene3D" id="3.30.300.30">
    <property type="match status" value="1"/>
</dbReference>
<dbReference type="SUPFAM" id="SSF56801">
    <property type="entry name" value="Acetyl-CoA synthetase-like"/>
    <property type="match status" value="1"/>
</dbReference>
<dbReference type="InterPro" id="IPR025110">
    <property type="entry name" value="AMP-bd_C"/>
</dbReference>
<keyword evidence="4" id="KW-1185">Reference proteome</keyword>
<evidence type="ECO:0000259" key="2">
    <source>
        <dbReference type="Pfam" id="PF13193"/>
    </source>
</evidence>
<evidence type="ECO:0000313" key="3">
    <source>
        <dbReference type="EMBL" id="WAR03010.1"/>
    </source>
</evidence>
<protein>
    <recommendedName>
        <fullName evidence="1">acetate--CoA ligase</fullName>
        <ecNumber evidence="1">6.2.1.1</ecNumber>
    </recommendedName>
</protein>